<evidence type="ECO:0000256" key="2">
    <source>
        <dbReference type="ARBA" id="ARBA00023015"/>
    </source>
</evidence>
<name>A0ABT1I0S8_STRSD</name>
<dbReference type="PRINTS" id="PR00040">
    <property type="entry name" value="HTHMERR"/>
</dbReference>
<dbReference type="RefSeq" id="WP_253672223.1">
    <property type="nucleotide sequence ID" value="NZ_JAMTCP010000041.1"/>
</dbReference>
<dbReference type="InterPro" id="IPR000551">
    <property type="entry name" value="MerR-type_HTH_dom"/>
</dbReference>
<gene>
    <name evidence="6" type="ORF">LX15_005122</name>
</gene>
<sequence>MSGDERRWSVGELARASGMTVRTLHHYDEIGLVEPSERTSSGHRRYTSADVRRLYRVRALRSMGVPLEEIRRALSERTDDVMSLREVLTHQLDQLDAEARRVRRLRGQVRGLLDRLSTAVPEPEEFLEALEMMAKVESYFTPDQLDRMARRREELGEATITAVEAEWPRLIAEVDGLRARGTPVDDPRVRALARRWAELVRMFHGGDPEIIRATGRLWAEQGQELLARFNAPSPDLFAYVAEAQKAAGIDNCGIDHGGVDNRGVES</sequence>
<dbReference type="PANTHER" id="PTHR30204:SF69">
    <property type="entry name" value="MERR-FAMILY TRANSCRIPTIONAL REGULATOR"/>
    <property type="match status" value="1"/>
</dbReference>
<dbReference type="PANTHER" id="PTHR30204">
    <property type="entry name" value="REDOX-CYCLING DRUG-SENSING TRANSCRIPTIONAL ACTIVATOR SOXR"/>
    <property type="match status" value="1"/>
</dbReference>
<evidence type="ECO:0000256" key="1">
    <source>
        <dbReference type="ARBA" id="ARBA00022491"/>
    </source>
</evidence>
<reference evidence="6 7" key="1">
    <citation type="submission" date="2022-06" db="EMBL/GenBank/DDBJ databases">
        <title>Genomic Encyclopedia of Archaeal and Bacterial Type Strains, Phase II (KMG-II): from individual species to whole genera.</title>
        <authorList>
            <person name="Goeker M."/>
        </authorList>
    </citation>
    <scope>NUCLEOTIDE SEQUENCE [LARGE SCALE GENOMIC DNA]</scope>
    <source>
        <strain evidence="6 7">DSM 40477</strain>
    </source>
</reference>
<dbReference type="SMART" id="SM00422">
    <property type="entry name" value="HTH_MERR"/>
    <property type="match status" value="1"/>
</dbReference>
<dbReference type="InterPro" id="IPR009061">
    <property type="entry name" value="DNA-bd_dom_put_sf"/>
</dbReference>
<dbReference type="InterPro" id="IPR047057">
    <property type="entry name" value="MerR_fam"/>
</dbReference>
<evidence type="ECO:0000256" key="3">
    <source>
        <dbReference type="ARBA" id="ARBA00023125"/>
    </source>
</evidence>
<dbReference type="Pfam" id="PF13411">
    <property type="entry name" value="MerR_1"/>
    <property type="match status" value="1"/>
</dbReference>
<dbReference type="PROSITE" id="PS50937">
    <property type="entry name" value="HTH_MERR_2"/>
    <property type="match status" value="1"/>
</dbReference>
<proteinExistence type="predicted"/>
<dbReference type="InterPro" id="IPR012925">
    <property type="entry name" value="TipAS_dom"/>
</dbReference>
<feature type="domain" description="HTH merR-type" evidence="5">
    <location>
        <begin position="7"/>
        <end position="76"/>
    </location>
</feature>
<keyword evidence="1" id="KW-0678">Repressor</keyword>
<evidence type="ECO:0000313" key="6">
    <source>
        <dbReference type="EMBL" id="MCP2261396.1"/>
    </source>
</evidence>
<protein>
    <submittedName>
        <fullName evidence="6">DNA-binding transcriptional regulator, MerR family</fullName>
    </submittedName>
</protein>
<evidence type="ECO:0000259" key="5">
    <source>
        <dbReference type="PROSITE" id="PS50937"/>
    </source>
</evidence>
<evidence type="ECO:0000256" key="4">
    <source>
        <dbReference type="ARBA" id="ARBA00023163"/>
    </source>
</evidence>
<evidence type="ECO:0000313" key="7">
    <source>
        <dbReference type="Proteomes" id="UP001205311"/>
    </source>
</evidence>
<comment type="caution">
    <text evidence="6">The sequence shown here is derived from an EMBL/GenBank/DDBJ whole genome shotgun (WGS) entry which is preliminary data.</text>
</comment>
<dbReference type="Proteomes" id="UP001205311">
    <property type="component" value="Unassembled WGS sequence"/>
</dbReference>
<dbReference type="Gene3D" id="1.10.1660.10">
    <property type="match status" value="1"/>
</dbReference>
<keyword evidence="2" id="KW-0805">Transcription regulation</keyword>
<dbReference type="Pfam" id="PF07739">
    <property type="entry name" value="TipAS"/>
    <property type="match status" value="1"/>
</dbReference>
<dbReference type="EMBL" id="JAMTCP010000041">
    <property type="protein sequence ID" value="MCP2261396.1"/>
    <property type="molecule type" value="Genomic_DNA"/>
</dbReference>
<dbReference type="SUPFAM" id="SSF46955">
    <property type="entry name" value="Putative DNA-binding domain"/>
    <property type="match status" value="1"/>
</dbReference>
<accession>A0ABT1I0S8</accession>
<organism evidence="6 7">
    <name type="scientific">Streptoalloteichus tenebrarius (strain ATCC 17920 / DSM 40477 / JCM 4838 / CBS 697.72 / NBRC 16177 / NCIMB 11028 / NRRL B-12390 / A12253. 1 / ISP 5477)</name>
    <name type="common">Streptomyces tenebrarius</name>
    <dbReference type="NCBI Taxonomy" id="1933"/>
    <lineage>
        <taxon>Bacteria</taxon>
        <taxon>Bacillati</taxon>
        <taxon>Actinomycetota</taxon>
        <taxon>Actinomycetes</taxon>
        <taxon>Pseudonocardiales</taxon>
        <taxon>Pseudonocardiaceae</taxon>
        <taxon>Streptoalloteichus</taxon>
    </lineage>
</organism>
<keyword evidence="7" id="KW-1185">Reference proteome</keyword>
<keyword evidence="4" id="KW-0804">Transcription</keyword>
<dbReference type="GO" id="GO:0003677">
    <property type="term" value="F:DNA binding"/>
    <property type="evidence" value="ECO:0007669"/>
    <property type="project" value="UniProtKB-KW"/>
</dbReference>
<keyword evidence="3 6" id="KW-0238">DNA-binding</keyword>